<gene>
    <name evidence="9" type="ORF">ENI34_07845</name>
</gene>
<evidence type="ECO:0000256" key="5">
    <source>
        <dbReference type="ARBA" id="ARBA00022989"/>
    </source>
</evidence>
<name>A0A9C9EN59_UNCW3</name>
<evidence type="ECO:0000256" key="4">
    <source>
        <dbReference type="ARBA" id="ARBA00022801"/>
    </source>
</evidence>
<feature type="transmembrane region" description="Helical" evidence="7">
    <location>
        <begin position="16"/>
        <end position="38"/>
    </location>
</feature>
<feature type="transmembrane region" description="Helical" evidence="7">
    <location>
        <begin position="165"/>
        <end position="184"/>
    </location>
</feature>
<dbReference type="InterPro" id="IPR050925">
    <property type="entry name" value="Rhomboid_protease_S54"/>
</dbReference>
<dbReference type="GO" id="GO:0016020">
    <property type="term" value="C:membrane"/>
    <property type="evidence" value="ECO:0007669"/>
    <property type="project" value="UniProtKB-SubCell"/>
</dbReference>
<dbReference type="Pfam" id="PF01694">
    <property type="entry name" value="Rhomboid"/>
    <property type="match status" value="1"/>
</dbReference>
<dbReference type="SUPFAM" id="SSF144091">
    <property type="entry name" value="Rhomboid-like"/>
    <property type="match status" value="1"/>
</dbReference>
<dbReference type="InterPro" id="IPR022764">
    <property type="entry name" value="Peptidase_S54_rhomboid_dom"/>
</dbReference>
<evidence type="ECO:0000256" key="6">
    <source>
        <dbReference type="ARBA" id="ARBA00023136"/>
    </source>
</evidence>
<evidence type="ECO:0000256" key="3">
    <source>
        <dbReference type="ARBA" id="ARBA00022692"/>
    </source>
</evidence>
<feature type="transmembrane region" description="Helical" evidence="7">
    <location>
        <begin position="130"/>
        <end position="153"/>
    </location>
</feature>
<dbReference type="GO" id="GO:0006508">
    <property type="term" value="P:proteolysis"/>
    <property type="evidence" value="ECO:0007669"/>
    <property type="project" value="UniProtKB-KW"/>
</dbReference>
<dbReference type="InterPro" id="IPR035952">
    <property type="entry name" value="Rhomboid-like_sf"/>
</dbReference>
<dbReference type="PANTHER" id="PTHR43731">
    <property type="entry name" value="RHOMBOID PROTEASE"/>
    <property type="match status" value="1"/>
</dbReference>
<keyword evidence="5 7" id="KW-1133">Transmembrane helix</keyword>
<proteinExistence type="inferred from homology"/>
<feature type="transmembrane region" description="Helical" evidence="7">
    <location>
        <begin position="261"/>
        <end position="281"/>
    </location>
</feature>
<keyword evidence="6 7" id="KW-0472">Membrane</keyword>
<dbReference type="Pfam" id="PF14559">
    <property type="entry name" value="TPR_19"/>
    <property type="match status" value="1"/>
</dbReference>
<dbReference type="Gene3D" id="1.20.1540.10">
    <property type="entry name" value="Rhomboid-like"/>
    <property type="match status" value="1"/>
</dbReference>
<dbReference type="Proteomes" id="UP000885826">
    <property type="component" value="Unassembled WGS sequence"/>
</dbReference>
<reference evidence="9" key="1">
    <citation type="journal article" date="2020" name="mSystems">
        <title>Genome- and Community-Level Interaction Insights into Carbon Utilization and Element Cycling Functions of Hydrothermarchaeota in Hydrothermal Sediment.</title>
        <authorList>
            <person name="Zhou Z."/>
            <person name="Liu Y."/>
            <person name="Xu W."/>
            <person name="Pan J."/>
            <person name="Luo Z.H."/>
            <person name="Li M."/>
        </authorList>
    </citation>
    <scope>NUCLEOTIDE SEQUENCE</scope>
    <source>
        <strain evidence="9">HyVt-388</strain>
    </source>
</reference>
<feature type="transmembrane region" description="Helical" evidence="7">
    <location>
        <begin position="190"/>
        <end position="208"/>
    </location>
</feature>
<comment type="caution">
    <text evidence="9">The sequence shown here is derived from an EMBL/GenBank/DDBJ whole genome shotgun (WGS) entry which is preliminary data.</text>
</comment>
<dbReference type="Gene3D" id="1.25.40.10">
    <property type="entry name" value="Tetratricopeptide repeat domain"/>
    <property type="match status" value="2"/>
</dbReference>
<keyword evidence="4" id="KW-0378">Hydrolase</keyword>
<feature type="domain" description="Peptidase S54 rhomboid" evidence="8">
    <location>
        <begin position="126"/>
        <end position="276"/>
    </location>
</feature>
<keyword evidence="3 7" id="KW-0812">Transmembrane</keyword>
<dbReference type="SUPFAM" id="SSF48452">
    <property type="entry name" value="TPR-like"/>
    <property type="match status" value="1"/>
</dbReference>
<comment type="similarity">
    <text evidence="2">Belongs to the peptidase S54 family.</text>
</comment>
<evidence type="ECO:0000256" key="1">
    <source>
        <dbReference type="ARBA" id="ARBA00004141"/>
    </source>
</evidence>
<feature type="transmembrane region" description="Helical" evidence="7">
    <location>
        <begin position="228"/>
        <end position="249"/>
    </location>
</feature>
<evidence type="ECO:0000259" key="8">
    <source>
        <dbReference type="Pfam" id="PF01694"/>
    </source>
</evidence>
<dbReference type="InterPro" id="IPR011990">
    <property type="entry name" value="TPR-like_helical_dom_sf"/>
</dbReference>
<dbReference type="AlphaFoldDB" id="A0A9C9EN59"/>
<dbReference type="GO" id="GO:0004252">
    <property type="term" value="F:serine-type endopeptidase activity"/>
    <property type="evidence" value="ECO:0007669"/>
    <property type="project" value="InterPro"/>
</dbReference>
<organism evidence="9 10">
    <name type="scientific">candidate division WOR-3 bacterium</name>
    <dbReference type="NCBI Taxonomy" id="2052148"/>
    <lineage>
        <taxon>Bacteria</taxon>
        <taxon>Bacteria division WOR-3</taxon>
    </lineage>
</organism>
<keyword evidence="9" id="KW-0645">Protease</keyword>
<dbReference type="EMBL" id="DRIG01000085">
    <property type="protein sequence ID" value="HEC79034.1"/>
    <property type="molecule type" value="Genomic_DNA"/>
</dbReference>
<evidence type="ECO:0000256" key="7">
    <source>
        <dbReference type="SAM" id="Phobius"/>
    </source>
</evidence>
<evidence type="ECO:0000313" key="9">
    <source>
        <dbReference type="EMBL" id="HEC79034.1"/>
    </source>
</evidence>
<sequence length="465" mass="54113">MFFLIPVGSEEGVRRLPYLTIGLIAFNTLIYFITSMVLNNQVHRLNQINQQLFDIESKYMYRIIEEDPEMLQHGTIDQLREKFADDGIIPLESEDYTRWHLLYKDYKRQRAELVFERWGFVPKRFDVLKILSSMFIHANFFHLLFNMLFLWLVGCNIEDDWSWKLFLGLYISAGIVASLIHTAAFPHSEVPLIGASGAIAGVMGAFMIRHYKTKIRFAYFLWFFLKPYYGTFSIYAGIALPFWFLQQIIGASWSVESGTAYWAHIGGFVFGTGVGAAMKFFGLEQKYIAPMVEESFEKLKVSPKMKEIYKKMDAGDTAGAVPLLLTILNEEPQNFDAPLMLGRIYFEKGHLDDAGLMYSRALQSIIRLDDIELLISTFEEMEEKKLVDKINEKLLYELAGFLERHKKYQLAVRAFGFYIQLFPQSKVRPKAIYRTYILFKDRLNDPNMAQRAYAFLKKEYPDSPF</sequence>
<dbReference type="PANTHER" id="PTHR43731:SF14">
    <property type="entry name" value="PRESENILIN-ASSOCIATED RHOMBOID-LIKE PROTEIN, MITOCHONDRIAL"/>
    <property type="match status" value="1"/>
</dbReference>
<accession>A0A9C9EN59</accession>
<comment type="subcellular location">
    <subcellularLocation>
        <location evidence="1">Membrane</location>
        <topology evidence="1">Multi-pass membrane protein</topology>
    </subcellularLocation>
</comment>
<evidence type="ECO:0000313" key="10">
    <source>
        <dbReference type="Proteomes" id="UP000885826"/>
    </source>
</evidence>
<evidence type="ECO:0000256" key="2">
    <source>
        <dbReference type="ARBA" id="ARBA00009045"/>
    </source>
</evidence>
<protein>
    <submittedName>
        <fullName evidence="9">Rhomboid family intramembrane serine protease</fullName>
    </submittedName>
</protein>